<comment type="caution">
    <text evidence="5">The sequence shown here is derived from an EMBL/GenBank/DDBJ whole genome shotgun (WGS) entry which is preliminary data.</text>
</comment>
<evidence type="ECO:0000313" key="5">
    <source>
        <dbReference type="EMBL" id="PMS15363.1"/>
    </source>
</evidence>
<dbReference type="InterPro" id="IPR036390">
    <property type="entry name" value="WH_DNA-bd_sf"/>
</dbReference>
<dbReference type="InterPro" id="IPR008920">
    <property type="entry name" value="TF_FadR/GntR_C"/>
</dbReference>
<dbReference type="InterPro" id="IPR000524">
    <property type="entry name" value="Tscrpt_reg_HTH_GntR"/>
</dbReference>
<dbReference type="PRINTS" id="PR00035">
    <property type="entry name" value="HTHGNTR"/>
</dbReference>
<keyword evidence="6" id="KW-1185">Reference proteome</keyword>
<dbReference type="SMART" id="SM00895">
    <property type="entry name" value="FCD"/>
    <property type="match status" value="1"/>
</dbReference>
<dbReference type="RefSeq" id="WP_102648557.1">
    <property type="nucleotide sequence ID" value="NZ_PNYA01000032.1"/>
</dbReference>
<proteinExistence type="predicted"/>
<organism evidence="5 6">
    <name type="scientific">Trinickia dabaoshanensis</name>
    <dbReference type="NCBI Taxonomy" id="564714"/>
    <lineage>
        <taxon>Bacteria</taxon>
        <taxon>Pseudomonadati</taxon>
        <taxon>Pseudomonadota</taxon>
        <taxon>Betaproteobacteria</taxon>
        <taxon>Burkholderiales</taxon>
        <taxon>Burkholderiaceae</taxon>
        <taxon>Trinickia</taxon>
    </lineage>
</organism>
<keyword evidence="1" id="KW-0805">Transcription regulation</keyword>
<dbReference type="InterPro" id="IPR036388">
    <property type="entry name" value="WH-like_DNA-bd_sf"/>
</dbReference>
<keyword evidence="2" id="KW-0238">DNA-binding</keyword>
<dbReference type="EMBL" id="PNYA01000032">
    <property type="protein sequence ID" value="PMS15363.1"/>
    <property type="molecule type" value="Genomic_DNA"/>
</dbReference>
<dbReference type="SUPFAM" id="SSF46785">
    <property type="entry name" value="Winged helix' DNA-binding domain"/>
    <property type="match status" value="1"/>
</dbReference>
<evidence type="ECO:0000256" key="2">
    <source>
        <dbReference type="ARBA" id="ARBA00023125"/>
    </source>
</evidence>
<dbReference type="GO" id="GO:0003677">
    <property type="term" value="F:DNA binding"/>
    <property type="evidence" value="ECO:0007669"/>
    <property type="project" value="UniProtKB-KW"/>
</dbReference>
<reference evidence="5 6" key="1">
    <citation type="submission" date="2018-01" db="EMBL/GenBank/DDBJ databases">
        <title>Whole genome analyses suggest that Burkholderia sensu lato contains two further novel genera in the rhizoxinica-symbiotica group Mycetohabitans gen. nov., and Trinickia gen. nov.: implications for the evolution of diazotrophy and nodulation in the Burkholderiaceae.</title>
        <authorList>
            <person name="Estrada-de los Santos P."/>
            <person name="Palmer M."/>
            <person name="Chavez-Ramirez B."/>
            <person name="Beukes C."/>
            <person name="Steenkamp E.T."/>
            <person name="Hirsch A.M."/>
            <person name="Manyaka P."/>
            <person name="Maluk M."/>
            <person name="Lafos M."/>
            <person name="Crook M."/>
            <person name="Gross E."/>
            <person name="Simon M.F."/>
            <person name="Bueno dos Reis Junior F."/>
            <person name="Poole P.S."/>
            <person name="Venter S.N."/>
            <person name="James E.K."/>
        </authorList>
    </citation>
    <scope>NUCLEOTIDE SEQUENCE [LARGE SCALE GENOMIC DNA]</scope>
    <source>
        <strain evidence="5 6">GIMN1.004</strain>
    </source>
</reference>
<feature type="domain" description="HTH gntR-type" evidence="4">
    <location>
        <begin position="6"/>
        <end position="74"/>
    </location>
</feature>
<dbReference type="OrthoDB" id="5296437at2"/>
<dbReference type="Gene3D" id="1.10.10.10">
    <property type="entry name" value="Winged helix-like DNA-binding domain superfamily/Winged helix DNA-binding domain"/>
    <property type="match status" value="1"/>
</dbReference>
<dbReference type="Proteomes" id="UP000235616">
    <property type="component" value="Unassembled WGS sequence"/>
</dbReference>
<dbReference type="InterPro" id="IPR011711">
    <property type="entry name" value="GntR_C"/>
</dbReference>
<evidence type="ECO:0000256" key="1">
    <source>
        <dbReference type="ARBA" id="ARBA00023015"/>
    </source>
</evidence>
<dbReference type="AlphaFoldDB" id="A0A2N7VDX9"/>
<gene>
    <name evidence="5" type="ORF">C0Z18_27250</name>
</gene>
<evidence type="ECO:0000259" key="4">
    <source>
        <dbReference type="PROSITE" id="PS50949"/>
    </source>
</evidence>
<dbReference type="PANTHER" id="PTHR43537">
    <property type="entry name" value="TRANSCRIPTIONAL REGULATOR, GNTR FAMILY"/>
    <property type="match status" value="1"/>
</dbReference>
<dbReference type="PANTHER" id="PTHR43537:SF49">
    <property type="entry name" value="TRANSCRIPTIONAL REGULATORY PROTEIN"/>
    <property type="match status" value="1"/>
</dbReference>
<dbReference type="PROSITE" id="PS50949">
    <property type="entry name" value="HTH_GNTR"/>
    <property type="match status" value="1"/>
</dbReference>
<sequence>MRSNTQTVTEAATETIRERIERGEYAVGSALPAQRQLSEELDISRAALREALSTLEALGMLTIRAGKGVYVQSERALAGPAWRYAEQSSLPDTYQVRYALEGFAARMAALAMTDEVIASLEENMARLHEALAQGDLDTAARLDFEFHMRIVAMAGNGAIEAILRSSGEIMQESQRLPFYRSELLQSTYREHRAILDALKARDCEAAGRSIEAHITAAAQRAGVHFPAPPRANGG</sequence>
<keyword evidence="3" id="KW-0804">Transcription</keyword>
<dbReference type="Pfam" id="PF07729">
    <property type="entry name" value="FCD"/>
    <property type="match status" value="1"/>
</dbReference>
<dbReference type="SMART" id="SM00345">
    <property type="entry name" value="HTH_GNTR"/>
    <property type="match status" value="1"/>
</dbReference>
<dbReference type="GO" id="GO:0003700">
    <property type="term" value="F:DNA-binding transcription factor activity"/>
    <property type="evidence" value="ECO:0007669"/>
    <property type="project" value="InterPro"/>
</dbReference>
<dbReference type="Gene3D" id="1.20.120.530">
    <property type="entry name" value="GntR ligand-binding domain-like"/>
    <property type="match status" value="1"/>
</dbReference>
<dbReference type="CDD" id="cd07377">
    <property type="entry name" value="WHTH_GntR"/>
    <property type="match status" value="1"/>
</dbReference>
<accession>A0A2N7VDX9</accession>
<evidence type="ECO:0000313" key="6">
    <source>
        <dbReference type="Proteomes" id="UP000235616"/>
    </source>
</evidence>
<evidence type="ECO:0000256" key="3">
    <source>
        <dbReference type="ARBA" id="ARBA00023163"/>
    </source>
</evidence>
<name>A0A2N7VDX9_9BURK</name>
<dbReference type="SUPFAM" id="SSF48008">
    <property type="entry name" value="GntR ligand-binding domain-like"/>
    <property type="match status" value="1"/>
</dbReference>
<dbReference type="Pfam" id="PF00392">
    <property type="entry name" value="GntR"/>
    <property type="match status" value="1"/>
</dbReference>
<protein>
    <submittedName>
        <fullName evidence="5">FadR family transcriptional regulator</fullName>
    </submittedName>
</protein>